<feature type="transmembrane region" description="Helical" evidence="7">
    <location>
        <begin position="12"/>
        <end position="31"/>
    </location>
</feature>
<feature type="domain" description="Prokaryotic cation-chloride cotransporter first C-terminal subdomain" evidence="10">
    <location>
        <begin position="466"/>
        <end position="587"/>
    </location>
</feature>
<dbReference type="GO" id="GO:0016020">
    <property type="term" value="C:membrane"/>
    <property type="evidence" value="ECO:0007669"/>
    <property type="project" value="UniProtKB-SubCell"/>
</dbReference>
<feature type="transmembrane region" description="Helical" evidence="7">
    <location>
        <begin position="123"/>
        <end position="141"/>
    </location>
</feature>
<feature type="domain" description="Amino acid permease/ SLC12A" evidence="8">
    <location>
        <begin position="15"/>
        <end position="421"/>
    </location>
</feature>
<evidence type="ECO:0000256" key="5">
    <source>
        <dbReference type="ARBA" id="ARBA00022989"/>
    </source>
</evidence>
<keyword evidence="12" id="KW-1185">Reference proteome</keyword>
<feature type="transmembrane region" description="Helical" evidence="7">
    <location>
        <begin position="346"/>
        <end position="367"/>
    </location>
</feature>
<evidence type="ECO:0000256" key="7">
    <source>
        <dbReference type="SAM" id="Phobius"/>
    </source>
</evidence>
<proteinExistence type="inferred from homology"/>
<comment type="caution">
    <text evidence="11">The sequence shown here is derived from an EMBL/GenBank/DDBJ whole genome shotgun (WGS) entry which is preliminary data.</text>
</comment>
<keyword evidence="6 7" id="KW-0472">Membrane</keyword>
<keyword evidence="4 7" id="KW-0812">Transmembrane</keyword>
<dbReference type="Proteomes" id="UP000305939">
    <property type="component" value="Unassembled WGS sequence"/>
</dbReference>
<feature type="domain" description="Prokaryotic cation-chloride cotransporter second C-terminal subdomain" evidence="9">
    <location>
        <begin position="595"/>
        <end position="726"/>
    </location>
</feature>
<keyword evidence="3" id="KW-0813">Transport</keyword>
<feature type="transmembrane region" description="Helical" evidence="7">
    <location>
        <begin position="379"/>
        <end position="398"/>
    </location>
</feature>
<dbReference type="Pfam" id="PF00324">
    <property type="entry name" value="AA_permease"/>
    <property type="match status" value="1"/>
</dbReference>
<dbReference type="PANTHER" id="PTHR11827">
    <property type="entry name" value="SOLUTE CARRIER FAMILY 12, CATION COTRANSPORTERS"/>
    <property type="match status" value="1"/>
</dbReference>
<dbReference type="GO" id="GO:0015377">
    <property type="term" value="F:chloride:monoatomic cation symporter activity"/>
    <property type="evidence" value="ECO:0007669"/>
    <property type="project" value="InterPro"/>
</dbReference>
<keyword evidence="5 7" id="KW-1133">Transmembrane helix</keyword>
<organism evidence="11 12">
    <name type="scientific">Robertkochia marina</name>
    <dbReference type="NCBI Taxonomy" id="1227945"/>
    <lineage>
        <taxon>Bacteria</taxon>
        <taxon>Pseudomonadati</taxon>
        <taxon>Bacteroidota</taxon>
        <taxon>Flavobacteriia</taxon>
        <taxon>Flavobacteriales</taxon>
        <taxon>Flavobacteriaceae</taxon>
        <taxon>Robertkochia</taxon>
    </lineage>
</organism>
<evidence type="ECO:0000256" key="3">
    <source>
        <dbReference type="ARBA" id="ARBA00022448"/>
    </source>
</evidence>
<sequence length="728" mass="80216">MATNSNHNQFNTVQGVFVPTLLTILGIILFLRLPWVVGNAGVGGAILIILISVSITLLTSLSLSSVITNIRIGFGGAFAIISRSLGLEIGGSIGIPLYLSQAIAVAMYIFGFREGWLWIFPDHYPLLVDLTVFLLVFGIAYTSTKLAFKIQYVILALIIVAITSIVLGFLQLENFEQPKIIGDFVQASEGELIGANFWLVFAVFFPAVTGIMAGLNMSGDLKNPRKSIPKGTLLAVAITTLIYIALAIIAAYMGEVKELVDNYTFFIDHAYMPALVLAGLAGATFSSALTSFIGAPRVLEAIARNNILPFSDKLSKRNNRGEPAGAILFTGIIVLAALLLRELNLIAPLITLFFLITYVMINLVVLIEQSLSLPSFRPTFSIPIFIPLAGTLLCLLAMFVVSPLFSLVSIITVFFVYAYLMRKHLNYTGGYARSGLFTALAKWATERSASLSQHNEPRSWQPDLLVAVEQPRDLRSSFRLIYAIVHPKGSLKVLGIGTGDALELLKKEIPLLVSKMKRSGDSITYSFIESEYFDQSVQVGIQALDAAYFKPNSVFLRIDSRTRGFDSYELLIRKQINANRGVLLYIPFAQVGLGLEKSINLWLADIPENWETKRELGNNDLAILMGLLLEENWDARLNIILELNPEQTTGEGQIFLKRLKESARLPKNVGFHLVRKDTPELWNKVPPADLSIASFDADSPLTDLLVVVQNHRSSFLFTADSGRENAQF</sequence>
<feature type="transmembrane region" description="Helical" evidence="7">
    <location>
        <begin position="153"/>
        <end position="172"/>
    </location>
</feature>
<name>A0A4S3M3N7_9FLAO</name>
<dbReference type="InterPro" id="IPR004841">
    <property type="entry name" value="AA-permease/SLC12A_dom"/>
</dbReference>
<accession>A0A4S3M3N7</accession>
<evidence type="ECO:0000256" key="4">
    <source>
        <dbReference type="ARBA" id="ARBA00022692"/>
    </source>
</evidence>
<protein>
    <submittedName>
        <fullName evidence="11">Na-K-Cl cotransporter</fullName>
    </submittedName>
</protein>
<feature type="transmembrane region" description="Helical" evidence="7">
    <location>
        <begin position="233"/>
        <end position="254"/>
    </location>
</feature>
<feature type="transmembrane region" description="Helical" evidence="7">
    <location>
        <begin position="274"/>
        <end position="295"/>
    </location>
</feature>
<gene>
    <name evidence="11" type="ORF">E7Z59_05545</name>
</gene>
<evidence type="ECO:0000256" key="2">
    <source>
        <dbReference type="ARBA" id="ARBA00010593"/>
    </source>
</evidence>
<dbReference type="Pfam" id="PF21554">
    <property type="entry name" value="CCC_C_2nd_pro"/>
    <property type="match status" value="1"/>
</dbReference>
<dbReference type="FunFam" id="1.20.1740.10:FF:000013">
    <property type="entry name" value="Solute carrier family 12 member"/>
    <property type="match status" value="1"/>
</dbReference>
<evidence type="ECO:0000313" key="11">
    <source>
        <dbReference type="EMBL" id="THD69792.1"/>
    </source>
</evidence>
<evidence type="ECO:0000256" key="1">
    <source>
        <dbReference type="ARBA" id="ARBA00004141"/>
    </source>
</evidence>
<comment type="similarity">
    <text evidence="2">Belongs to the SLC12A transporter family.</text>
</comment>
<dbReference type="EMBL" id="SSMC01000001">
    <property type="protein sequence ID" value="THD69792.1"/>
    <property type="molecule type" value="Genomic_DNA"/>
</dbReference>
<dbReference type="InterPro" id="IPR048752">
    <property type="entry name" value="CCC_C_2nd_subdom"/>
</dbReference>
<evidence type="ECO:0000259" key="10">
    <source>
        <dbReference type="Pfam" id="PF21555"/>
    </source>
</evidence>
<evidence type="ECO:0000313" key="12">
    <source>
        <dbReference type="Proteomes" id="UP000305939"/>
    </source>
</evidence>
<dbReference type="AlphaFoldDB" id="A0A4S3M3N7"/>
<evidence type="ECO:0000259" key="9">
    <source>
        <dbReference type="Pfam" id="PF21554"/>
    </source>
</evidence>
<evidence type="ECO:0000259" key="8">
    <source>
        <dbReference type="Pfam" id="PF00324"/>
    </source>
</evidence>
<dbReference type="InterPro" id="IPR004842">
    <property type="entry name" value="SLC12A_fam"/>
</dbReference>
<feature type="transmembrane region" description="Helical" evidence="7">
    <location>
        <begin position="404"/>
        <end position="420"/>
    </location>
</feature>
<dbReference type="PANTHER" id="PTHR11827:SF72">
    <property type="entry name" value="GH08340P"/>
    <property type="match status" value="1"/>
</dbReference>
<reference evidence="11 12" key="1">
    <citation type="submission" date="2019-04" db="EMBL/GenBank/DDBJ databases">
        <title>Draft genome sequence of Robertkochia marina CC-AMO-30D.</title>
        <authorList>
            <person name="Hameed A."/>
            <person name="Lin S.-Y."/>
            <person name="Shahina M."/>
            <person name="Lai W.-A."/>
            <person name="Young C.-C."/>
        </authorList>
    </citation>
    <scope>NUCLEOTIDE SEQUENCE [LARGE SCALE GENOMIC DNA]</scope>
    <source>
        <strain evidence="11 12">CC-AMO-30D</strain>
    </source>
</reference>
<dbReference type="OrthoDB" id="3181223at2"/>
<feature type="transmembrane region" description="Helical" evidence="7">
    <location>
        <begin position="93"/>
        <end position="111"/>
    </location>
</feature>
<feature type="transmembrane region" description="Helical" evidence="7">
    <location>
        <begin position="192"/>
        <end position="213"/>
    </location>
</feature>
<dbReference type="Pfam" id="PF21555">
    <property type="entry name" value="CCC_C_1st_pro"/>
    <property type="match status" value="1"/>
</dbReference>
<feature type="transmembrane region" description="Helical" evidence="7">
    <location>
        <begin position="323"/>
        <end position="340"/>
    </location>
</feature>
<comment type="subcellular location">
    <subcellularLocation>
        <location evidence="1">Membrane</location>
        <topology evidence="1">Multi-pass membrane protein</topology>
    </subcellularLocation>
</comment>
<evidence type="ECO:0000256" key="6">
    <source>
        <dbReference type="ARBA" id="ARBA00023136"/>
    </source>
</evidence>
<dbReference type="Gene3D" id="1.20.1740.10">
    <property type="entry name" value="Amino acid/polyamine transporter I"/>
    <property type="match status" value="1"/>
</dbReference>
<dbReference type="RefSeq" id="WP_136335282.1">
    <property type="nucleotide sequence ID" value="NZ_QXMP01000002.1"/>
</dbReference>
<dbReference type="InterPro" id="IPR048753">
    <property type="entry name" value="CCC_C_1st_subdom"/>
</dbReference>